<dbReference type="EMBL" id="CACVKT020007990">
    <property type="protein sequence ID" value="CAC5412161.1"/>
    <property type="molecule type" value="Genomic_DNA"/>
</dbReference>
<proteinExistence type="predicted"/>
<dbReference type="Proteomes" id="UP000507470">
    <property type="component" value="Unassembled WGS sequence"/>
</dbReference>
<keyword evidence="2" id="KW-1185">Reference proteome</keyword>
<accession>A0A6J8DXL0</accession>
<evidence type="ECO:0000313" key="2">
    <source>
        <dbReference type="Proteomes" id="UP000507470"/>
    </source>
</evidence>
<dbReference type="OrthoDB" id="10399796at2759"/>
<name>A0A6J8DXL0_MYTCO</name>
<sequence>MFFSKFHKIRLSKSVTEAYSTLFSSNGFPESDSKNFMQVFMLELINQLLNQQCLHERQKSEIQQSELSDKDQSILFYISGYIIRACSKKCGKLTGEKKVSKMACIDRLRSQSSTSSFLTRFTKWTIKNDRGGLIVPCDNFYLLIRELEMVVKKIFHLTYVLHRSCVKNYRRI</sequence>
<protein>
    <submittedName>
        <fullName evidence="1">Uncharacterized protein</fullName>
    </submittedName>
</protein>
<evidence type="ECO:0000313" key="1">
    <source>
        <dbReference type="EMBL" id="CAC5412161.1"/>
    </source>
</evidence>
<reference evidence="1 2" key="1">
    <citation type="submission" date="2020-06" db="EMBL/GenBank/DDBJ databases">
        <authorList>
            <person name="Li R."/>
            <person name="Bekaert M."/>
        </authorList>
    </citation>
    <scope>NUCLEOTIDE SEQUENCE [LARGE SCALE GENOMIC DNA]</scope>
    <source>
        <strain evidence="2">wild</strain>
    </source>
</reference>
<organism evidence="1 2">
    <name type="scientific">Mytilus coruscus</name>
    <name type="common">Sea mussel</name>
    <dbReference type="NCBI Taxonomy" id="42192"/>
    <lineage>
        <taxon>Eukaryota</taxon>
        <taxon>Metazoa</taxon>
        <taxon>Spiralia</taxon>
        <taxon>Lophotrochozoa</taxon>
        <taxon>Mollusca</taxon>
        <taxon>Bivalvia</taxon>
        <taxon>Autobranchia</taxon>
        <taxon>Pteriomorphia</taxon>
        <taxon>Mytilida</taxon>
        <taxon>Mytiloidea</taxon>
        <taxon>Mytilidae</taxon>
        <taxon>Mytilinae</taxon>
        <taxon>Mytilus</taxon>
    </lineage>
</organism>
<dbReference type="AlphaFoldDB" id="A0A6J8DXL0"/>
<gene>
    <name evidence="1" type="ORF">MCOR_45175</name>
</gene>